<accession>L7FEM6</accession>
<gene>
    <name evidence="6" type="ORF">STRTUCAR8_00598</name>
</gene>
<keyword evidence="1" id="KW-0285">Flavoprotein</keyword>
<dbReference type="GO" id="GO:0003995">
    <property type="term" value="F:acyl-CoA dehydrogenase activity"/>
    <property type="evidence" value="ECO:0007669"/>
    <property type="project" value="TreeGrafter"/>
</dbReference>
<protein>
    <recommendedName>
        <fullName evidence="5">Acyl-CoA dehydrogenase/oxidase C-terminal domain-containing protein</fullName>
    </recommendedName>
</protein>
<organism evidence="6 7">
    <name type="scientific">Streptomyces turgidiscabies (strain Car8)</name>
    <dbReference type="NCBI Taxonomy" id="698760"/>
    <lineage>
        <taxon>Bacteria</taxon>
        <taxon>Bacillati</taxon>
        <taxon>Actinomycetota</taxon>
        <taxon>Actinomycetes</taxon>
        <taxon>Kitasatosporales</taxon>
        <taxon>Streptomycetaceae</taxon>
        <taxon>Streptomyces</taxon>
    </lineage>
</organism>
<name>L7FEM6_STRT8</name>
<dbReference type="STRING" id="85558.T45_07155"/>
<dbReference type="PATRIC" id="fig|698760.3.peg.1781"/>
<sequence>MRRARRGTGRRGRACPGDHRQLRRAAGPVRPPIGSRQAVKHRLADACKLVEPACSAALRAAFAVAEGSTGLTRSCAVAESVCSEAFTAVAGEMIQFHGGIGITWEHAAHRYFKRAHSSAQFFERPAWHRARIARDLGLHTAPAVARTSGSPQQRP</sequence>
<keyword evidence="7" id="KW-1185">Reference proteome</keyword>
<feature type="compositionally biased region" description="Basic residues" evidence="4">
    <location>
        <begin position="1"/>
        <end position="13"/>
    </location>
</feature>
<dbReference type="InterPro" id="IPR009075">
    <property type="entry name" value="AcylCo_DH/oxidase_C"/>
</dbReference>
<evidence type="ECO:0000313" key="6">
    <source>
        <dbReference type="EMBL" id="ELP69546.1"/>
    </source>
</evidence>
<dbReference type="EMBL" id="AEJB01000138">
    <property type="protein sequence ID" value="ELP69546.1"/>
    <property type="molecule type" value="Genomic_DNA"/>
</dbReference>
<comment type="caution">
    <text evidence="6">The sequence shown here is derived from an EMBL/GenBank/DDBJ whole genome shotgun (WGS) entry which is preliminary data.</text>
</comment>
<proteinExistence type="predicted"/>
<dbReference type="Proteomes" id="UP000010931">
    <property type="component" value="Unassembled WGS sequence"/>
</dbReference>
<feature type="region of interest" description="Disordered" evidence="4">
    <location>
        <begin position="1"/>
        <end position="31"/>
    </location>
</feature>
<evidence type="ECO:0000256" key="1">
    <source>
        <dbReference type="ARBA" id="ARBA00022630"/>
    </source>
</evidence>
<feature type="domain" description="Acyl-CoA dehydrogenase/oxidase C-terminal" evidence="5">
    <location>
        <begin position="32"/>
        <end position="117"/>
    </location>
</feature>
<dbReference type="Pfam" id="PF00441">
    <property type="entry name" value="Acyl-CoA_dh_1"/>
    <property type="match status" value="1"/>
</dbReference>
<dbReference type="PANTHER" id="PTHR43884">
    <property type="entry name" value="ACYL-COA DEHYDROGENASE"/>
    <property type="match status" value="1"/>
</dbReference>
<dbReference type="SUPFAM" id="SSF47203">
    <property type="entry name" value="Acyl-CoA dehydrogenase C-terminal domain-like"/>
    <property type="match status" value="1"/>
</dbReference>
<keyword evidence="3" id="KW-0560">Oxidoreductase</keyword>
<reference evidence="6 7" key="1">
    <citation type="journal article" date="2011" name="Plasmid">
        <title>Streptomyces turgidiscabies Car8 contains a modular pathogenicity island that shares virulence genes with other actinobacterial plant pathogens.</title>
        <authorList>
            <person name="Huguet-Tapia J.C."/>
            <person name="Badger J.H."/>
            <person name="Loria R."/>
            <person name="Pettis G.S."/>
        </authorList>
    </citation>
    <scope>NUCLEOTIDE SEQUENCE [LARGE SCALE GENOMIC DNA]</scope>
    <source>
        <strain evidence="6 7">Car8</strain>
    </source>
</reference>
<evidence type="ECO:0000256" key="4">
    <source>
        <dbReference type="SAM" id="MobiDB-lite"/>
    </source>
</evidence>
<keyword evidence="2" id="KW-0274">FAD</keyword>
<evidence type="ECO:0000256" key="3">
    <source>
        <dbReference type="ARBA" id="ARBA00023002"/>
    </source>
</evidence>
<evidence type="ECO:0000259" key="5">
    <source>
        <dbReference type="Pfam" id="PF00441"/>
    </source>
</evidence>
<evidence type="ECO:0000256" key="2">
    <source>
        <dbReference type="ARBA" id="ARBA00022827"/>
    </source>
</evidence>
<evidence type="ECO:0000313" key="7">
    <source>
        <dbReference type="Proteomes" id="UP000010931"/>
    </source>
</evidence>
<dbReference type="PANTHER" id="PTHR43884:SF20">
    <property type="entry name" value="ACYL-COA DEHYDROGENASE FADE28"/>
    <property type="match status" value="1"/>
</dbReference>
<dbReference type="InterPro" id="IPR036250">
    <property type="entry name" value="AcylCo_DH-like_C"/>
</dbReference>
<dbReference type="AlphaFoldDB" id="L7FEM6"/>
<dbReference type="Gene3D" id="1.20.140.10">
    <property type="entry name" value="Butyryl-CoA Dehydrogenase, subunit A, domain 3"/>
    <property type="match status" value="1"/>
</dbReference>